<dbReference type="OrthoDB" id="9806482at2"/>
<accession>W0DNT3</accession>
<dbReference type="RefSeq" id="WP_006748867.1">
    <property type="nucleotide sequence ID" value="NZ_CP007029.1"/>
</dbReference>
<keyword evidence="2" id="KW-1185">Reference proteome</keyword>
<proteinExistence type="predicted"/>
<name>W0DNT3_9GAMM</name>
<dbReference type="EMBL" id="CP007029">
    <property type="protein sequence ID" value="AHF00240.1"/>
    <property type="molecule type" value="Genomic_DNA"/>
</dbReference>
<dbReference type="KEGG" id="tti:THITH_13390"/>
<dbReference type="Proteomes" id="UP000005289">
    <property type="component" value="Chromosome"/>
</dbReference>
<sequence>MHARTSQSHPLQIDTLGPVERGRLGLPFCPDKYDPHAQIGASDRDLDIDLRAALPAH</sequence>
<protein>
    <submittedName>
        <fullName evidence="1">Uncharacterized protein</fullName>
    </submittedName>
</protein>
<gene>
    <name evidence="1" type="ORF">THITH_13390</name>
</gene>
<dbReference type="STRING" id="713585.THITH_13390"/>
<dbReference type="AlphaFoldDB" id="W0DNT3"/>
<reference evidence="1 2" key="1">
    <citation type="submission" date="2013-12" db="EMBL/GenBank/DDBJ databases">
        <authorList>
            <consortium name="DOE Joint Genome Institute"/>
            <person name="Muyzer G."/>
            <person name="Huntemann M."/>
            <person name="Han J."/>
            <person name="Chen A."/>
            <person name="Kyrpides N."/>
            <person name="Mavromatis K."/>
            <person name="Markowitz V."/>
            <person name="Palaniappan K."/>
            <person name="Ivanova N."/>
            <person name="Schaumberg A."/>
            <person name="Pati A."/>
            <person name="Liolios K."/>
            <person name="Nordberg H.P."/>
            <person name="Cantor M.N."/>
            <person name="Hua S.X."/>
            <person name="Woyke T."/>
        </authorList>
    </citation>
    <scope>NUCLEOTIDE SEQUENCE [LARGE SCALE GENOMIC DNA]</scope>
    <source>
        <strain evidence="1 2">ARh 1</strain>
    </source>
</reference>
<organism evidence="1 2">
    <name type="scientific">Thioalkalivibrio paradoxus ARh 1</name>
    <dbReference type="NCBI Taxonomy" id="713585"/>
    <lineage>
        <taxon>Bacteria</taxon>
        <taxon>Pseudomonadati</taxon>
        <taxon>Pseudomonadota</taxon>
        <taxon>Gammaproteobacteria</taxon>
        <taxon>Chromatiales</taxon>
        <taxon>Ectothiorhodospiraceae</taxon>
        <taxon>Thioalkalivibrio</taxon>
    </lineage>
</organism>
<evidence type="ECO:0000313" key="1">
    <source>
        <dbReference type="EMBL" id="AHF00240.1"/>
    </source>
</evidence>
<dbReference type="HOGENOM" id="CLU_2995278_0_0_6"/>
<evidence type="ECO:0000313" key="2">
    <source>
        <dbReference type="Proteomes" id="UP000005289"/>
    </source>
</evidence>